<evidence type="ECO:0000256" key="1">
    <source>
        <dbReference type="SAM" id="MobiDB-lite"/>
    </source>
</evidence>
<gene>
    <name evidence="2" type="ORF">SVUK_LOCUS1316</name>
</gene>
<proteinExistence type="predicted"/>
<protein>
    <recommendedName>
        <fullName evidence="4">Reverse transcriptase domain-containing protein</fullName>
    </recommendedName>
</protein>
<sequence length="83" mass="9112">MSYAGHAKEHGSRSIRPMDKNDLSRATSHVQTAAGQSKPFRRKTGVHQRSVLSPLLFVTVMDAVTKGLSDSLHGLACMQTMWC</sequence>
<dbReference type="OrthoDB" id="5871862at2759"/>
<dbReference type="Proteomes" id="UP000270094">
    <property type="component" value="Unassembled WGS sequence"/>
</dbReference>
<dbReference type="AlphaFoldDB" id="A0A3P7KCP2"/>
<evidence type="ECO:0000313" key="2">
    <source>
        <dbReference type="EMBL" id="VDM66318.1"/>
    </source>
</evidence>
<evidence type="ECO:0000313" key="3">
    <source>
        <dbReference type="Proteomes" id="UP000270094"/>
    </source>
</evidence>
<feature type="region of interest" description="Disordered" evidence="1">
    <location>
        <begin position="1"/>
        <end position="46"/>
    </location>
</feature>
<keyword evidence="3" id="KW-1185">Reference proteome</keyword>
<dbReference type="EMBL" id="UYYB01002553">
    <property type="protein sequence ID" value="VDM66318.1"/>
    <property type="molecule type" value="Genomic_DNA"/>
</dbReference>
<name>A0A3P7KCP2_STRVU</name>
<feature type="compositionally biased region" description="Polar residues" evidence="1">
    <location>
        <begin position="24"/>
        <end position="35"/>
    </location>
</feature>
<organism evidence="2 3">
    <name type="scientific">Strongylus vulgaris</name>
    <name type="common">Blood worm</name>
    <dbReference type="NCBI Taxonomy" id="40348"/>
    <lineage>
        <taxon>Eukaryota</taxon>
        <taxon>Metazoa</taxon>
        <taxon>Ecdysozoa</taxon>
        <taxon>Nematoda</taxon>
        <taxon>Chromadorea</taxon>
        <taxon>Rhabditida</taxon>
        <taxon>Rhabditina</taxon>
        <taxon>Rhabditomorpha</taxon>
        <taxon>Strongyloidea</taxon>
        <taxon>Strongylidae</taxon>
        <taxon>Strongylus</taxon>
    </lineage>
</organism>
<accession>A0A3P7KCP2</accession>
<reference evidence="2 3" key="1">
    <citation type="submission" date="2018-11" db="EMBL/GenBank/DDBJ databases">
        <authorList>
            <consortium name="Pathogen Informatics"/>
        </authorList>
    </citation>
    <scope>NUCLEOTIDE SEQUENCE [LARGE SCALE GENOMIC DNA]</scope>
</reference>
<evidence type="ECO:0008006" key="4">
    <source>
        <dbReference type="Google" id="ProtNLM"/>
    </source>
</evidence>
<feature type="compositionally biased region" description="Basic and acidic residues" evidence="1">
    <location>
        <begin position="1"/>
        <end position="23"/>
    </location>
</feature>